<evidence type="ECO:0000256" key="11">
    <source>
        <dbReference type="PIRSR" id="PIRSR000485-3"/>
    </source>
</evidence>
<evidence type="ECO:0000256" key="3">
    <source>
        <dbReference type="ARBA" id="ARBA00022676"/>
    </source>
</evidence>
<name>A0A1T4V9S8_9FIRM</name>
<evidence type="ECO:0000256" key="2">
    <source>
        <dbReference type="ARBA" id="ARBA00010138"/>
    </source>
</evidence>
<dbReference type="UniPathway" id="UPA00074">
    <property type="reaction ID" value="UER00124"/>
</dbReference>
<keyword evidence="14" id="KW-1185">Reference proteome</keyword>
<evidence type="ECO:0000256" key="4">
    <source>
        <dbReference type="ARBA" id="ARBA00022679"/>
    </source>
</evidence>
<evidence type="ECO:0000256" key="7">
    <source>
        <dbReference type="HAMAP-Rule" id="MF_01931"/>
    </source>
</evidence>
<dbReference type="Pfam" id="PF13522">
    <property type="entry name" value="GATase_6"/>
    <property type="match status" value="1"/>
</dbReference>
<reference evidence="13 14" key="1">
    <citation type="submission" date="2017-02" db="EMBL/GenBank/DDBJ databases">
        <authorList>
            <person name="Peterson S.W."/>
        </authorList>
    </citation>
    <scope>NUCLEOTIDE SEQUENCE [LARGE SCALE GENOMIC DNA]</scope>
    <source>
        <strain evidence="13 14">ATCC 35992</strain>
    </source>
</reference>
<dbReference type="CDD" id="cd06223">
    <property type="entry name" value="PRTases_typeI"/>
    <property type="match status" value="1"/>
</dbReference>
<dbReference type="PROSITE" id="PS51278">
    <property type="entry name" value="GATASE_TYPE_2"/>
    <property type="match status" value="1"/>
</dbReference>
<dbReference type="Pfam" id="PF00156">
    <property type="entry name" value="Pribosyltran"/>
    <property type="match status" value="1"/>
</dbReference>
<dbReference type="GO" id="GO:0051539">
    <property type="term" value="F:4 iron, 4 sulfur cluster binding"/>
    <property type="evidence" value="ECO:0007669"/>
    <property type="project" value="UniProtKB-KW"/>
</dbReference>
<dbReference type="InterPro" id="IPR005854">
    <property type="entry name" value="PurF"/>
</dbReference>
<evidence type="ECO:0000256" key="6">
    <source>
        <dbReference type="ARBA" id="ARBA00022962"/>
    </source>
</evidence>
<keyword evidence="7 10" id="KW-0460">Magnesium</keyword>
<keyword evidence="5 7" id="KW-0658">Purine biosynthesis</keyword>
<dbReference type="AlphaFoldDB" id="A0A1T4V9S8"/>
<comment type="cofactor">
    <cofactor evidence="7 10">
        <name>Mg(2+)</name>
        <dbReference type="ChEBI" id="CHEBI:18420"/>
    </cofactor>
    <text evidence="7 10">Binds 1 Mg(2+) ion per subunit.</text>
</comment>
<keyword evidence="7 10" id="KW-0479">Metal-binding</keyword>
<keyword evidence="7 11" id="KW-0411">Iron-sulfur</keyword>
<comment type="pathway">
    <text evidence="1 7 8">Purine metabolism; IMP biosynthesis via de novo pathway; N(1)-(5-phospho-D-ribosyl)glycinamide from 5-phospho-alpha-D-ribose 1-diphosphate: step 1/2.</text>
</comment>
<dbReference type="GO" id="GO:0000287">
    <property type="term" value="F:magnesium ion binding"/>
    <property type="evidence" value="ECO:0007669"/>
    <property type="project" value="UniProtKB-UniRule"/>
</dbReference>
<dbReference type="Gene3D" id="3.40.50.2020">
    <property type="match status" value="1"/>
</dbReference>
<evidence type="ECO:0000313" key="13">
    <source>
        <dbReference type="EMBL" id="SKA61725.1"/>
    </source>
</evidence>
<dbReference type="STRING" id="39495.SAMN02745111_00539"/>
<feature type="binding site" evidence="7 11">
    <location>
        <position position="490"/>
    </location>
    <ligand>
        <name>[4Fe-4S] cluster</name>
        <dbReference type="ChEBI" id="CHEBI:49883"/>
    </ligand>
</feature>
<feature type="binding site" evidence="7 11">
    <location>
        <position position="487"/>
    </location>
    <ligand>
        <name>[4Fe-4S] cluster</name>
        <dbReference type="ChEBI" id="CHEBI:49883"/>
    </ligand>
</feature>
<feature type="binding site" evidence="7 10">
    <location>
        <position position="339"/>
    </location>
    <ligand>
        <name>Mg(2+)</name>
        <dbReference type="ChEBI" id="CHEBI:18420"/>
    </ligand>
</feature>
<dbReference type="GO" id="GO:0004044">
    <property type="term" value="F:amidophosphoribosyltransferase activity"/>
    <property type="evidence" value="ECO:0007669"/>
    <property type="project" value="UniProtKB-UniRule"/>
</dbReference>
<dbReference type="CDD" id="cd00715">
    <property type="entry name" value="GPATase_N"/>
    <property type="match status" value="1"/>
</dbReference>
<dbReference type="HAMAP" id="MF_01931">
    <property type="entry name" value="PurF"/>
    <property type="match status" value="1"/>
</dbReference>
<proteinExistence type="inferred from homology"/>
<dbReference type="SUPFAM" id="SSF56235">
    <property type="entry name" value="N-terminal nucleophile aminohydrolases (Ntn hydrolases)"/>
    <property type="match status" value="1"/>
</dbReference>
<dbReference type="PANTHER" id="PTHR11907">
    <property type="entry name" value="AMIDOPHOSPHORIBOSYLTRANSFERASE"/>
    <property type="match status" value="1"/>
</dbReference>
<keyword evidence="3 7" id="KW-0328">Glycosyltransferase</keyword>
<evidence type="ECO:0000256" key="1">
    <source>
        <dbReference type="ARBA" id="ARBA00005209"/>
    </source>
</evidence>
<dbReference type="EC" id="2.4.2.14" evidence="7"/>
<sequence length="497" mass="54663">MFKECSLNDLSKMDISETEIKNDKLHEECGVFGIYSPSGGEVSKDVYYGLIALQHRGQEACGIAVSDTSGEKGNLKLKKDMGLVSEVFHKEDFSNLKGNIGVGHVRYSTTGGSVVENAQPIAMNYIKGSLALVHNGNIVNANELKEKQMYRGLAHYTTTDSEVLAYEIIGDRVNSGSIEEAIKKSASKLKGGFAVVVMSPRKLVGIRDPFGIKPLVLGVKNNFVDGKGEQGSLFDNEKFDKHNTYILASESSAIRAVGGKVIRDIKPGEIISITSKGITSDYDLCQEKKAHCIFEYIYFARNDSVMDGIAIHTAREMAGRALARKSKVDADIVVGVPESGIPAAMGYSKEANIPYVQAFYKNSYIGRSFIKPTDEERRDAVHMKLSVLEDEVKDKNIVIIDDSIVRGTTMKQLIIMLKQAGAKAVHVRISSPPFLYPCYYGTDVPTSKQLIASKHSNEDVRKNIGADSLEYLSIEDFKYMVGDLQICKACFNNDYPV</sequence>
<comment type="catalytic activity">
    <reaction evidence="7 8">
        <text>5-phospho-beta-D-ribosylamine + L-glutamate + diphosphate = 5-phospho-alpha-D-ribose 1-diphosphate + L-glutamine + H2O</text>
        <dbReference type="Rhea" id="RHEA:14905"/>
        <dbReference type="ChEBI" id="CHEBI:15377"/>
        <dbReference type="ChEBI" id="CHEBI:29985"/>
        <dbReference type="ChEBI" id="CHEBI:33019"/>
        <dbReference type="ChEBI" id="CHEBI:58017"/>
        <dbReference type="ChEBI" id="CHEBI:58359"/>
        <dbReference type="ChEBI" id="CHEBI:58681"/>
        <dbReference type="EC" id="2.4.2.14"/>
    </reaction>
</comment>
<dbReference type="Proteomes" id="UP000190814">
    <property type="component" value="Unassembled WGS sequence"/>
</dbReference>
<dbReference type="InterPro" id="IPR035584">
    <property type="entry name" value="PurF_N"/>
</dbReference>
<dbReference type="InterPro" id="IPR017932">
    <property type="entry name" value="GATase_2_dom"/>
</dbReference>
<dbReference type="EMBL" id="FUXZ01000003">
    <property type="protein sequence ID" value="SKA61725.1"/>
    <property type="molecule type" value="Genomic_DNA"/>
</dbReference>
<feature type="binding site" evidence="7 10">
    <location>
        <position position="401"/>
    </location>
    <ligand>
        <name>Mg(2+)</name>
        <dbReference type="ChEBI" id="CHEBI:18420"/>
    </ligand>
</feature>
<comment type="function">
    <text evidence="7">Catalyzes the formation of phosphoribosylamine from phosphoribosylpyrophosphate (PRPP) and glutamine.</text>
</comment>
<dbReference type="InterPro" id="IPR029057">
    <property type="entry name" value="PRTase-like"/>
</dbReference>
<protein>
    <recommendedName>
        <fullName evidence="7">Amidophosphoribosyltransferase</fullName>
        <shortName evidence="7">ATase</shortName>
        <ecNumber evidence="7">2.4.2.14</ecNumber>
    </recommendedName>
    <alternativeName>
        <fullName evidence="7">Glutamine phosphoribosylpyrophosphate amidotransferase</fullName>
        <shortName evidence="7">GPATase</shortName>
    </alternativeName>
</protein>
<comment type="similarity">
    <text evidence="2 7 8">In the C-terminal section; belongs to the purine/pyrimidine phosphoribosyltransferase family.</text>
</comment>
<evidence type="ECO:0000256" key="9">
    <source>
        <dbReference type="PIRSR" id="PIRSR000485-1"/>
    </source>
</evidence>
<dbReference type="PIRSF" id="PIRSF000485">
    <property type="entry name" value="Amd_phspho_trans"/>
    <property type="match status" value="1"/>
</dbReference>
<accession>A0A1T4V9S8</accession>
<dbReference type="InterPro" id="IPR000836">
    <property type="entry name" value="PRTase_dom"/>
</dbReference>
<feature type="binding site" evidence="7 11">
    <location>
        <position position="292"/>
    </location>
    <ligand>
        <name>[4Fe-4S] cluster</name>
        <dbReference type="ChEBI" id="CHEBI:49883"/>
    </ligand>
</feature>
<keyword evidence="4 7" id="KW-0808">Transferase</keyword>
<dbReference type="NCBIfam" id="TIGR01134">
    <property type="entry name" value="purF"/>
    <property type="match status" value="1"/>
</dbReference>
<evidence type="ECO:0000259" key="12">
    <source>
        <dbReference type="PROSITE" id="PS51278"/>
    </source>
</evidence>
<dbReference type="Gene3D" id="3.60.20.10">
    <property type="entry name" value="Glutamine Phosphoribosylpyrophosphate, subunit 1, domain 1"/>
    <property type="match status" value="1"/>
</dbReference>
<dbReference type="GO" id="GO:0006189">
    <property type="term" value="P:'de novo' IMP biosynthetic process"/>
    <property type="evidence" value="ECO:0007669"/>
    <property type="project" value="UniProtKB-UniRule"/>
</dbReference>
<feature type="active site" description="Nucleophile" evidence="7 9">
    <location>
        <position position="29"/>
    </location>
</feature>
<organism evidence="13 14">
    <name type="scientific">Eubacterium uniforme</name>
    <dbReference type="NCBI Taxonomy" id="39495"/>
    <lineage>
        <taxon>Bacteria</taxon>
        <taxon>Bacillati</taxon>
        <taxon>Bacillota</taxon>
        <taxon>Clostridia</taxon>
        <taxon>Eubacteriales</taxon>
        <taxon>Eubacteriaceae</taxon>
        <taxon>Eubacterium</taxon>
    </lineage>
</organism>
<feature type="binding site" evidence="7 11">
    <location>
        <position position="438"/>
    </location>
    <ligand>
        <name>[4Fe-4S] cluster</name>
        <dbReference type="ChEBI" id="CHEBI:49883"/>
    </ligand>
</feature>
<dbReference type="InterPro" id="IPR029055">
    <property type="entry name" value="Ntn_hydrolases_N"/>
</dbReference>
<dbReference type="SUPFAM" id="SSF53271">
    <property type="entry name" value="PRTase-like"/>
    <property type="match status" value="1"/>
</dbReference>
<evidence type="ECO:0000256" key="5">
    <source>
        <dbReference type="ARBA" id="ARBA00022755"/>
    </source>
</evidence>
<feature type="domain" description="Glutamine amidotransferase type-2" evidence="12">
    <location>
        <begin position="29"/>
        <end position="276"/>
    </location>
</feature>
<keyword evidence="7" id="KW-0004">4Fe-4S</keyword>
<evidence type="ECO:0000313" key="14">
    <source>
        <dbReference type="Proteomes" id="UP000190814"/>
    </source>
</evidence>
<evidence type="ECO:0000256" key="10">
    <source>
        <dbReference type="PIRSR" id="PIRSR000485-2"/>
    </source>
</evidence>
<evidence type="ECO:0000256" key="8">
    <source>
        <dbReference type="PIRNR" id="PIRNR000485"/>
    </source>
</evidence>
<gene>
    <name evidence="7" type="primary">purF</name>
    <name evidence="13" type="ORF">SAMN02745111_00539</name>
</gene>
<dbReference type="GO" id="GO:0009113">
    <property type="term" value="P:purine nucleobase biosynthetic process"/>
    <property type="evidence" value="ECO:0007669"/>
    <property type="project" value="UniProtKB-UniRule"/>
</dbReference>
<comment type="cofactor">
    <cofactor evidence="7 11">
        <name>[4Fe-4S] cluster</name>
        <dbReference type="ChEBI" id="CHEBI:49883"/>
    </cofactor>
    <text evidence="7 11">Binds 1 [4Fe-4S] cluster per subunit.</text>
</comment>
<feature type="binding site" evidence="7 10">
    <location>
        <position position="402"/>
    </location>
    <ligand>
        <name>Mg(2+)</name>
        <dbReference type="ChEBI" id="CHEBI:18420"/>
    </ligand>
</feature>
<keyword evidence="6 7" id="KW-0315">Glutamine amidotransferase</keyword>
<keyword evidence="7 11" id="KW-0408">Iron</keyword>